<protein>
    <submittedName>
        <fullName evidence="2">Uncharacterized protein</fullName>
    </submittedName>
</protein>
<keyword evidence="3" id="KW-1185">Reference proteome</keyword>
<feature type="region of interest" description="Disordered" evidence="1">
    <location>
        <begin position="133"/>
        <end position="159"/>
    </location>
</feature>
<evidence type="ECO:0000256" key="1">
    <source>
        <dbReference type="SAM" id="MobiDB-lite"/>
    </source>
</evidence>
<dbReference type="AlphaFoldDB" id="A0A1X2IGA5"/>
<accession>A0A1X2IGA5</accession>
<gene>
    <name evidence="2" type="ORF">BCR42DRAFT_451851</name>
</gene>
<organism evidence="2 3">
    <name type="scientific">Absidia repens</name>
    <dbReference type="NCBI Taxonomy" id="90262"/>
    <lineage>
        <taxon>Eukaryota</taxon>
        <taxon>Fungi</taxon>
        <taxon>Fungi incertae sedis</taxon>
        <taxon>Mucoromycota</taxon>
        <taxon>Mucoromycotina</taxon>
        <taxon>Mucoromycetes</taxon>
        <taxon>Mucorales</taxon>
        <taxon>Cunninghamellaceae</taxon>
        <taxon>Absidia</taxon>
    </lineage>
</organism>
<dbReference type="STRING" id="90262.A0A1X2IGA5"/>
<feature type="compositionally biased region" description="Basic and acidic residues" evidence="1">
    <location>
        <begin position="93"/>
        <end position="105"/>
    </location>
</feature>
<dbReference type="Proteomes" id="UP000193560">
    <property type="component" value="Unassembled WGS sequence"/>
</dbReference>
<comment type="caution">
    <text evidence="2">The sequence shown here is derived from an EMBL/GenBank/DDBJ whole genome shotgun (WGS) entry which is preliminary data.</text>
</comment>
<proteinExistence type="predicted"/>
<reference evidence="2 3" key="1">
    <citation type="submission" date="2016-07" db="EMBL/GenBank/DDBJ databases">
        <title>Pervasive Adenine N6-methylation of Active Genes in Fungi.</title>
        <authorList>
            <consortium name="DOE Joint Genome Institute"/>
            <person name="Mondo S.J."/>
            <person name="Dannebaum R.O."/>
            <person name="Kuo R.C."/>
            <person name="Labutti K."/>
            <person name="Haridas S."/>
            <person name="Kuo A."/>
            <person name="Salamov A."/>
            <person name="Ahrendt S.R."/>
            <person name="Lipzen A."/>
            <person name="Sullivan W."/>
            <person name="Andreopoulos W.B."/>
            <person name="Clum A."/>
            <person name="Lindquist E."/>
            <person name="Daum C."/>
            <person name="Ramamoorthy G.K."/>
            <person name="Gryganskyi A."/>
            <person name="Culley D."/>
            <person name="Magnuson J.K."/>
            <person name="James T.Y."/>
            <person name="O'Malley M.A."/>
            <person name="Stajich J.E."/>
            <person name="Spatafora J.W."/>
            <person name="Visel A."/>
            <person name="Grigoriev I.V."/>
        </authorList>
    </citation>
    <scope>NUCLEOTIDE SEQUENCE [LARGE SCALE GENOMIC DNA]</scope>
    <source>
        <strain evidence="2 3">NRRL 1336</strain>
    </source>
</reference>
<feature type="region of interest" description="Disordered" evidence="1">
    <location>
        <begin position="47"/>
        <end position="118"/>
    </location>
</feature>
<evidence type="ECO:0000313" key="3">
    <source>
        <dbReference type="Proteomes" id="UP000193560"/>
    </source>
</evidence>
<feature type="compositionally biased region" description="Acidic residues" evidence="1">
    <location>
        <begin position="68"/>
        <end position="77"/>
    </location>
</feature>
<name>A0A1X2IGA5_9FUNG</name>
<evidence type="ECO:0000313" key="2">
    <source>
        <dbReference type="EMBL" id="ORZ15938.1"/>
    </source>
</evidence>
<dbReference type="EMBL" id="MCGE01000012">
    <property type="protein sequence ID" value="ORZ15938.1"/>
    <property type="molecule type" value="Genomic_DNA"/>
</dbReference>
<sequence>MYLHHHPSQAKKLAMAAKAANNQQEGGGQNYHVGGYDFRKSYDNGGSNFRNFYDEGPRQRRPYRGSYADDEDDDDEFERPRRRRPFRGSYDAYRPRRADYRDTYDQRGPVVGGRYGNRMSAANQNTGVSYNKNGGIDWNNPTLKGSVFVDRGEDDEDDL</sequence>